<dbReference type="EC" id="1.5.1.2" evidence="6 7"/>
<comment type="caution">
    <text evidence="11">The sequence shown here is derived from an EMBL/GenBank/DDBJ whole genome shotgun (WGS) entry which is preliminary data.</text>
</comment>
<organism evidence="11 12">
    <name type="scientific">Dubosiella newyorkensis</name>
    <dbReference type="NCBI Taxonomy" id="1862672"/>
    <lineage>
        <taxon>Bacteria</taxon>
        <taxon>Bacillati</taxon>
        <taxon>Bacillota</taxon>
        <taxon>Erysipelotrichia</taxon>
        <taxon>Erysipelotrichales</taxon>
        <taxon>Erysipelotrichaceae</taxon>
        <taxon>Dubosiella</taxon>
    </lineage>
</organism>
<evidence type="ECO:0000256" key="8">
    <source>
        <dbReference type="PIRSR" id="PIRSR000193-1"/>
    </source>
</evidence>
<dbReference type="Proteomes" id="UP000186705">
    <property type="component" value="Unassembled WGS sequence"/>
</dbReference>
<feature type="binding site" evidence="8">
    <location>
        <begin position="6"/>
        <end position="11"/>
    </location>
    <ligand>
        <name>NADP(+)</name>
        <dbReference type="ChEBI" id="CHEBI:58349"/>
    </ligand>
</feature>
<evidence type="ECO:0000256" key="4">
    <source>
        <dbReference type="ARBA" id="ARBA00023002"/>
    </source>
</evidence>
<evidence type="ECO:0000256" key="2">
    <source>
        <dbReference type="ARBA" id="ARBA00022650"/>
    </source>
</evidence>
<gene>
    <name evidence="6" type="primary">proC</name>
    <name evidence="11" type="ORF">BO225_07615</name>
</gene>
<proteinExistence type="inferred from homology"/>
<keyword evidence="6" id="KW-0963">Cytoplasm</keyword>
<dbReference type="InterPro" id="IPR029036">
    <property type="entry name" value="P5CR_dimer"/>
</dbReference>
<dbReference type="NCBIfam" id="TIGR00112">
    <property type="entry name" value="proC"/>
    <property type="match status" value="1"/>
</dbReference>
<evidence type="ECO:0000259" key="10">
    <source>
        <dbReference type="Pfam" id="PF14748"/>
    </source>
</evidence>
<dbReference type="InterPro" id="IPR008927">
    <property type="entry name" value="6-PGluconate_DH-like_C_sf"/>
</dbReference>
<keyword evidence="2 6" id="KW-0641">Proline biosynthesis</keyword>
<dbReference type="InterPro" id="IPR028939">
    <property type="entry name" value="P5C_Rdtase_cat_N"/>
</dbReference>
<evidence type="ECO:0000313" key="12">
    <source>
        <dbReference type="Proteomes" id="UP000186705"/>
    </source>
</evidence>
<comment type="catalytic activity">
    <reaction evidence="6">
        <text>L-proline + NADP(+) = (S)-1-pyrroline-5-carboxylate + NADPH + 2 H(+)</text>
        <dbReference type="Rhea" id="RHEA:14109"/>
        <dbReference type="ChEBI" id="CHEBI:15378"/>
        <dbReference type="ChEBI" id="CHEBI:17388"/>
        <dbReference type="ChEBI" id="CHEBI:57783"/>
        <dbReference type="ChEBI" id="CHEBI:58349"/>
        <dbReference type="ChEBI" id="CHEBI:60039"/>
        <dbReference type="EC" id="1.5.1.2"/>
    </reaction>
</comment>
<dbReference type="SUPFAM" id="SSF48179">
    <property type="entry name" value="6-phosphogluconate dehydrogenase C-terminal domain-like"/>
    <property type="match status" value="1"/>
</dbReference>
<dbReference type="STRING" id="1862672.BO225_07615"/>
<evidence type="ECO:0000256" key="6">
    <source>
        <dbReference type="HAMAP-Rule" id="MF_01925"/>
    </source>
</evidence>
<dbReference type="GO" id="GO:0055129">
    <property type="term" value="P:L-proline biosynthetic process"/>
    <property type="evidence" value="ECO:0007669"/>
    <property type="project" value="UniProtKB-UniRule"/>
</dbReference>
<dbReference type="PANTHER" id="PTHR11645:SF0">
    <property type="entry name" value="PYRROLINE-5-CARBOXYLATE REDUCTASE 3"/>
    <property type="match status" value="1"/>
</dbReference>
<comment type="catalytic activity">
    <reaction evidence="6">
        <text>L-proline + NAD(+) = (S)-1-pyrroline-5-carboxylate + NADH + 2 H(+)</text>
        <dbReference type="Rhea" id="RHEA:14105"/>
        <dbReference type="ChEBI" id="CHEBI:15378"/>
        <dbReference type="ChEBI" id="CHEBI:17388"/>
        <dbReference type="ChEBI" id="CHEBI:57540"/>
        <dbReference type="ChEBI" id="CHEBI:57945"/>
        <dbReference type="ChEBI" id="CHEBI:60039"/>
        <dbReference type="EC" id="1.5.1.2"/>
    </reaction>
</comment>
<feature type="domain" description="Pyrroline-5-carboxylate reductase catalytic N-terminal" evidence="9">
    <location>
        <begin position="2"/>
        <end position="94"/>
    </location>
</feature>
<dbReference type="PIRSF" id="PIRSF000193">
    <property type="entry name" value="Pyrrol-5-carb_rd"/>
    <property type="match status" value="1"/>
</dbReference>
<dbReference type="AlphaFoldDB" id="A0A1U7NLQ1"/>
<keyword evidence="6" id="KW-0028">Amino-acid biosynthesis</keyword>
<comment type="function">
    <text evidence="5 6">Catalyzes the reduction of 1-pyrroline-5-carboxylate (PCA) to L-proline.</text>
</comment>
<dbReference type="SUPFAM" id="SSF51735">
    <property type="entry name" value="NAD(P)-binding Rossmann-fold domains"/>
    <property type="match status" value="1"/>
</dbReference>
<dbReference type="Gene3D" id="3.40.50.720">
    <property type="entry name" value="NAD(P)-binding Rossmann-like Domain"/>
    <property type="match status" value="1"/>
</dbReference>
<evidence type="ECO:0000256" key="5">
    <source>
        <dbReference type="ARBA" id="ARBA00058118"/>
    </source>
</evidence>
<comment type="similarity">
    <text evidence="1 6">Belongs to the pyrroline-5-carboxylate reductase family.</text>
</comment>
<dbReference type="Pfam" id="PF14748">
    <property type="entry name" value="P5CR_dimer"/>
    <property type="match status" value="1"/>
</dbReference>
<dbReference type="EMBL" id="MPKA01000079">
    <property type="protein sequence ID" value="OLU45793.1"/>
    <property type="molecule type" value="Genomic_DNA"/>
</dbReference>
<accession>A0A1U7NLQ1</accession>
<keyword evidence="3 6" id="KW-0521">NADP</keyword>
<dbReference type="GO" id="GO:0005737">
    <property type="term" value="C:cytoplasm"/>
    <property type="evidence" value="ECO:0007669"/>
    <property type="project" value="UniProtKB-SubCell"/>
</dbReference>
<feature type="domain" description="Pyrroline-5-carboxylate reductase dimerisation" evidence="10">
    <location>
        <begin position="156"/>
        <end position="254"/>
    </location>
</feature>
<dbReference type="OrthoDB" id="9805754at2"/>
<name>A0A1U7NLQ1_9FIRM</name>
<evidence type="ECO:0000256" key="1">
    <source>
        <dbReference type="ARBA" id="ARBA00005525"/>
    </source>
</evidence>
<sequence length="256" mass="27578">MKIGMIGFGNMAQAMLEGFLLKELVEPKDVFVCAAHYDLLCLRAQQYGVHACNDAQEVIDQSELILLAIKPYQVEALVPSLDFQEKLLVSVVAGYSFEKLSKLVSHGNTICIIPNTPIAIGEGITLVEEETNSTPEELASFMSLFSPVSLVQFVDEAHMKTALILASCAPAFADLMIEALGDAGVEYGLDRKMAYTLAAKMLVGTGGLYLEKGLHPGAMKDAVCSPKGMTIKGVTTLEKRGFRASLIEAVEAIEES</sequence>
<keyword evidence="12" id="KW-1185">Reference proteome</keyword>
<dbReference type="HAMAP" id="MF_01925">
    <property type="entry name" value="P5C_reductase"/>
    <property type="match status" value="1"/>
</dbReference>
<dbReference type="Gene3D" id="1.10.3730.10">
    <property type="entry name" value="ProC C-terminal domain-like"/>
    <property type="match status" value="1"/>
</dbReference>
<evidence type="ECO:0000259" key="9">
    <source>
        <dbReference type="Pfam" id="PF03807"/>
    </source>
</evidence>
<dbReference type="UniPathway" id="UPA00098">
    <property type="reaction ID" value="UER00361"/>
</dbReference>
<keyword evidence="4 6" id="KW-0560">Oxidoreductase</keyword>
<evidence type="ECO:0000256" key="3">
    <source>
        <dbReference type="ARBA" id="ARBA00022857"/>
    </source>
</evidence>
<dbReference type="PANTHER" id="PTHR11645">
    <property type="entry name" value="PYRROLINE-5-CARBOXYLATE REDUCTASE"/>
    <property type="match status" value="1"/>
</dbReference>
<feature type="binding site" evidence="8">
    <location>
        <begin position="68"/>
        <end position="71"/>
    </location>
    <ligand>
        <name>NADP(+)</name>
        <dbReference type="ChEBI" id="CHEBI:58349"/>
    </ligand>
</feature>
<comment type="subcellular location">
    <subcellularLocation>
        <location evidence="6">Cytoplasm</location>
    </subcellularLocation>
</comment>
<dbReference type="InterPro" id="IPR036291">
    <property type="entry name" value="NAD(P)-bd_dom_sf"/>
</dbReference>
<dbReference type="InterPro" id="IPR000304">
    <property type="entry name" value="Pyrroline-COOH_reductase"/>
</dbReference>
<dbReference type="FunFam" id="1.10.3730.10:FF:000001">
    <property type="entry name" value="Pyrroline-5-carboxylate reductase"/>
    <property type="match status" value="1"/>
</dbReference>
<evidence type="ECO:0000313" key="11">
    <source>
        <dbReference type="EMBL" id="OLU45793.1"/>
    </source>
</evidence>
<dbReference type="RefSeq" id="WP_076341670.1">
    <property type="nucleotide sequence ID" value="NZ_JBGNFS010000004.1"/>
</dbReference>
<dbReference type="GeneID" id="78275803"/>
<protein>
    <recommendedName>
        <fullName evidence="6 7">Pyrroline-5-carboxylate reductase</fullName>
        <shortName evidence="6">P5C reductase</shortName>
        <shortName evidence="6">P5CR</shortName>
        <ecNumber evidence="6 7">1.5.1.2</ecNumber>
    </recommendedName>
    <alternativeName>
        <fullName evidence="6">PCA reductase</fullName>
    </alternativeName>
</protein>
<reference evidence="11 12" key="1">
    <citation type="submission" date="2016-11" db="EMBL/GenBank/DDBJ databases">
        <title>Description of two novel members of the family Erysipelotrichaceae: Ileibacterium lipovorans gen. nov., sp. nov. and Dubosiella newyorkensis, gen. nov., sp. nov.</title>
        <authorList>
            <person name="Cox L.M."/>
            <person name="Sohn J."/>
            <person name="Tyrrell K.L."/>
            <person name="Citron D.M."/>
            <person name="Lawson P.A."/>
            <person name="Patel N.B."/>
            <person name="Iizumi T."/>
            <person name="Perez-Perez G.I."/>
            <person name="Goldstein E.J."/>
            <person name="Blaser M.J."/>
        </authorList>
    </citation>
    <scope>NUCLEOTIDE SEQUENCE [LARGE SCALE GENOMIC DNA]</scope>
    <source>
        <strain evidence="11 12">NYU-BL-A4</strain>
    </source>
</reference>
<evidence type="ECO:0000256" key="7">
    <source>
        <dbReference type="NCBIfam" id="TIGR00112"/>
    </source>
</evidence>
<dbReference type="Pfam" id="PF03807">
    <property type="entry name" value="F420_oxidored"/>
    <property type="match status" value="1"/>
</dbReference>
<dbReference type="GO" id="GO:0004735">
    <property type="term" value="F:pyrroline-5-carboxylate reductase activity"/>
    <property type="evidence" value="ECO:0007669"/>
    <property type="project" value="UniProtKB-UniRule"/>
</dbReference>
<comment type="pathway">
    <text evidence="6">Amino-acid biosynthesis; L-proline biosynthesis; L-proline from L-glutamate 5-semialdehyde: step 1/1.</text>
</comment>